<dbReference type="Gene3D" id="2.40.170.20">
    <property type="entry name" value="TonB-dependent receptor, beta-barrel domain"/>
    <property type="match status" value="1"/>
</dbReference>
<evidence type="ECO:0000256" key="11">
    <source>
        <dbReference type="RuleBase" id="RU003357"/>
    </source>
</evidence>
<dbReference type="InterPro" id="IPR010105">
    <property type="entry name" value="TonB_sidphr_rcpt"/>
</dbReference>
<dbReference type="InterPro" id="IPR039426">
    <property type="entry name" value="TonB-dep_rcpt-like"/>
</dbReference>
<keyword evidence="6 11" id="KW-0798">TonB box</keyword>
<evidence type="ECO:0000256" key="12">
    <source>
        <dbReference type="SAM" id="MobiDB-lite"/>
    </source>
</evidence>
<feature type="region of interest" description="Disordered" evidence="12">
    <location>
        <begin position="1"/>
        <end position="23"/>
    </location>
</feature>
<protein>
    <submittedName>
        <fullName evidence="15">TonB-dependent siderophore receptor</fullName>
    </submittedName>
</protein>
<feature type="domain" description="TonB-dependent receptor-like beta-barrel" evidence="13">
    <location>
        <begin position="287"/>
        <end position="727"/>
    </location>
</feature>
<dbReference type="PANTHER" id="PTHR32552">
    <property type="entry name" value="FERRICHROME IRON RECEPTOR-RELATED"/>
    <property type="match status" value="1"/>
</dbReference>
<dbReference type="RefSeq" id="WP_264892862.1">
    <property type="nucleotide sequence ID" value="NZ_CP110257.1"/>
</dbReference>
<feature type="compositionally biased region" description="Low complexity" evidence="12">
    <location>
        <begin position="9"/>
        <end position="23"/>
    </location>
</feature>
<dbReference type="Pfam" id="PF07715">
    <property type="entry name" value="Plug"/>
    <property type="match status" value="1"/>
</dbReference>
<comment type="similarity">
    <text evidence="2 10 11">Belongs to the TonB-dependent receptor family.</text>
</comment>
<dbReference type="Proteomes" id="UP001163266">
    <property type="component" value="Chromosome"/>
</dbReference>
<evidence type="ECO:0000313" key="16">
    <source>
        <dbReference type="Proteomes" id="UP001163266"/>
    </source>
</evidence>
<evidence type="ECO:0000256" key="9">
    <source>
        <dbReference type="ARBA" id="ARBA00023237"/>
    </source>
</evidence>
<keyword evidence="5 10" id="KW-0812">Transmembrane</keyword>
<proteinExistence type="inferred from homology"/>
<evidence type="ECO:0000256" key="10">
    <source>
        <dbReference type="PROSITE-ProRule" id="PRU01360"/>
    </source>
</evidence>
<accession>A0ABY6MSW5</accession>
<dbReference type="Gene3D" id="2.170.130.10">
    <property type="entry name" value="TonB-dependent receptor, plug domain"/>
    <property type="match status" value="1"/>
</dbReference>
<dbReference type="Pfam" id="PF00593">
    <property type="entry name" value="TonB_dep_Rec_b-barrel"/>
    <property type="match status" value="1"/>
</dbReference>
<keyword evidence="16" id="KW-1185">Reference proteome</keyword>
<dbReference type="InterPro" id="IPR037066">
    <property type="entry name" value="Plug_dom_sf"/>
</dbReference>
<evidence type="ECO:0000256" key="2">
    <source>
        <dbReference type="ARBA" id="ARBA00009810"/>
    </source>
</evidence>
<evidence type="ECO:0000256" key="1">
    <source>
        <dbReference type="ARBA" id="ARBA00004571"/>
    </source>
</evidence>
<comment type="subcellular location">
    <subcellularLocation>
        <location evidence="1 10">Cell outer membrane</location>
        <topology evidence="1 10">Multi-pass membrane protein</topology>
    </subcellularLocation>
</comment>
<evidence type="ECO:0000259" key="14">
    <source>
        <dbReference type="Pfam" id="PF07715"/>
    </source>
</evidence>
<evidence type="ECO:0000256" key="5">
    <source>
        <dbReference type="ARBA" id="ARBA00022692"/>
    </source>
</evidence>
<dbReference type="PROSITE" id="PS52016">
    <property type="entry name" value="TONB_DEPENDENT_REC_3"/>
    <property type="match status" value="1"/>
</dbReference>
<dbReference type="InterPro" id="IPR012910">
    <property type="entry name" value="Plug_dom"/>
</dbReference>
<evidence type="ECO:0000256" key="4">
    <source>
        <dbReference type="ARBA" id="ARBA00022452"/>
    </source>
</evidence>
<evidence type="ECO:0000256" key="6">
    <source>
        <dbReference type="ARBA" id="ARBA00023077"/>
    </source>
</evidence>
<dbReference type="NCBIfam" id="TIGR01783">
    <property type="entry name" value="TonB-siderophor"/>
    <property type="match status" value="1"/>
</dbReference>
<dbReference type="CDD" id="cd01347">
    <property type="entry name" value="ligand_gated_channel"/>
    <property type="match status" value="1"/>
</dbReference>
<keyword evidence="7 10" id="KW-0472">Membrane</keyword>
<evidence type="ECO:0000313" key="15">
    <source>
        <dbReference type="EMBL" id="UZD55104.1"/>
    </source>
</evidence>
<keyword evidence="9 10" id="KW-0998">Cell outer membrane</keyword>
<keyword evidence="4 10" id="KW-1134">Transmembrane beta strand</keyword>
<keyword evidence="3 10" id="KW-0813">Transport</keyword>
<reference evidence="15" key="1">
    <citation type="submission" date="2022-10" db="EMBL/GenBank/DDBJ databases">
        <title>Complete genome sequence of Schlegelella aquatica LMG 23380.</title>
        <authorList>
            <person name="Musilova J."/>
            <person name="Kourilova X."/>
            <person name="Bezdicek M."/>
            <person name="Hermankova K."/>
            <person name="Obruca S."/>
            <person name="Sedlar K."/>
        </authorList>
    </citation>
    <scope>NUCLEOTIDE SEQUENCE</scope>
    <source>
        <strain evidence="15">LMG 23380</strain>
    </source>
</reference>
<sequence>MARRHLSSRARAAAPTAEQPPSLGPVLAPLGALAAGFGLAGLACAQTPPGPTPPALPQVTVRGTPETADKQSLRASRTGVAKGDQALRDVPQSVTVHTERLMDDRHLDDLREVLRATAGVTFQAGETGEEDVRLRGFSLLQAGDLYVDGLRDAPLYERDTFNNDRIEVLKGSASMLFGRGSTGGVVNQVSKKPFLMNQHEVEATVGTGRMGRVTGDFNLKTGEDAALRLNAMVHHADNDGATVDKRGIAPTYRWGIGTRNEFLVGLYHLEYDNRPLYDHPWLLSQGNRGTLIPTLEADAYYGLASDHNEGGATYGTLQHVHRFDGRGELKTTLRHGKYERDLWASVVRFAPAAQQPDGQAITRREQIRGDTVLSRTGKGRVGQSEITTLQSEYSDQLDWGGVRHEVLAGIEWSREDAKRNNNIPGATPRPTTRVGTPDDGAAIPDTRWPIAMAKFDTKNLSLYAQDVVSLTPLWKLVGGVRFDRFRADYRDTAGATKSIAENLWSPRLGVLYQPNDSSSYYASYGYSYNTSGETYSYSVNSSLASPGNQRALNTPPEKSRNVEIGGKFDLLDHRLFVGAALFYSEKYNERNTDPDSAATQELLSGKRHAAGLELNVAGRITPAWEAFVSYSWIPRAKIDRSNVALNAAGTGAQVEGDRPGLTPKHSGSVWMTYRLTPQLRVGTGVNFRSAQNPEGARHVRAPGFATVDLMGEYLLSEVWSFKLNVKNAGDKRHADGLYRGFYIPGAPRTVQLSAKAVF</sequence>
<evidence type="ECO:0000256" key="7">
    <source>
        <dbReference type="ARBA" id="ARBA00023136"/>
    </source>
</evidence>
<organism evidence="15 16">
    <name type="scientific">Caldimonas aquatica</name>
    <dbReference type="NCBI Taxonomy" id="376175"/>
    <lineage>
        <taxon>Bacteria</taxon>
        <taxon>Pseudomonadati</taxon>
        <taxon>Pseudomonadota</taxon>
        <taxon>Betaproteobacteria</taxon>
        <taxon>Burkholderiales</taxon>
        <taxon>Sphaerotilaceae</taxon>
        <taxon>Caldimonas</taxon>
    </lineage>
</organism>
<evidence type="ECO:0000256" key="3">
    <source>
        <dbReference type="ARBA" id="ARBA00022448"/>
    </source>
</evidence>
<feature type="compositionally biased region" description="Polar residues" evidence="12">
    <location>
        <begin position="420"/>
        <end position="434"/>
    </location>
</feature>
<feature type="domain" description="TonB-dependent receptor plug" evidence="14">
    <location>
        <begin position="87"/>
        <end position="185"/>
    </location>
</feature>
<name>A0ABY6MSW5_9BURK</name>
<dbReference type="PANTHER" id="PTHR32552:SF83">
    <property type="entry name" value="BLR3904 PROTEIN"/>
    <property type="match status" value="1"/>
</dbReference>
<dbReference type="SUPFAM" id="SSF56935">
    <property type="entry name" value="Porins"/>
    <property type="match status" value="1"/>
</dbReference>
<feature type="region of interest" description="Disordered" evidence="12">
    <location>
        <begin position="418"/>
        <end position="440"/>
    </location>
</feature>
<dbReference type="EMBL" id="CP110257">
    <property type="protein sequence ID" value="UZD55104.1"/>
    <property type="molecule type" value="Genomic_DNA"/>
</dbReference>
<dbReference type="InterPro" id="IPR000531">
    <property type="entry name" value="Beta-barrel_TonB"/>
</dbReference>
<dbReference type="InterPro" id="IPR036942">
    <property type="entry name" value="Beta-barrel_TonB_sf"/>
</dbReference>
<gene>
    <name evidence="15" type="ORF">OMP39_00455</name>
</gene>
<keyword evidence="8 15" id="KW-0675">Receptor</keyword>
<evidence type="ECO:0000259" key="13">
    <source>
        <dbReference type="Pfam" id="PF00593"/>
    </source>
</evidence>
<evidence type="ECO:0000256" key="8">
    <source>
        <dbReference type="ARBA" id="ARBA00023170"/>
    </source>
</evidence>